<reference evidence="3" key="1">
    <citation type="journal article" date="2019" name="Int. J. Syst. Evol. Microbiol.">
        <title>The Global Catalogue of Microorganisms (GCM) 10K type strain sequencing project: providing services to taxonomists for standard genome sequencing and annotation.</title>
        <authorList>
            <consortium name="The Broad Institute Genomics Platform"/>
            <consortium name="The Broad Institute Genome Sequencing Center for Infectious Disease"/>
            <person name="Wu L."/>
            <person name="Ma J."/>
        </authorList>
    </citation>
    <scope>NUCLEOTIDE SEQUENCE [LARGE SCALE GENOMIC DNA]</scope>
    <source>
        <strain evidence="3">CCUG 15531</strain>
    </source>
</reference>
<evidence type="ECO:0000256" key="1">
    <source>
        <dbReference type="SAM" id="Phobius"/>
    </source>
</evidence>
<dbReference type="RefSeq" id="WP_388038557.1">
    <property type="nucleotide sequence ID" value="NZ_JBHUEK010000018.1"/>
</dbReference>
<accession>A0ABW4MPG2</accession>
<feature type="transmembrane region" description="Helical" evidence="1">
    <location>
        <begin position="102"/>
        <end position="121"/>
    </location>
</feature>
<keyword evidence="1" id="KW-0812">Transmembrane</keyword>
<comment type="caution">
    <text evidence="2">The sequence shown here is derived from an EMBL/GenBank/DDBJ whole genome shotgun (WGS) entry which is preliminary data.</text>
</comment>
<sequence length="125" mass="14157">MGNSRVPFVVLGILFTVMSVFLLFVGIMAKSSPAPMAYMTLAMAVMSFCLAYLYPQFKQKDERMKLIRQKGIFASFFAMMIFLIAFNIGLQFEMIALTAAQLINILTTLLISTMFISFVIYSKIY</sequence>
<dbReference type="EMBL" id="JBHUEK010000018">
    <property type="protein sequence ID" value="MFD1779411.1"/>
    <property type="molecule type" value="Genomic_DNA"/>
</dbReference>
<keyword evidence="1" id="KW-0472">Membrane</keyword>
<gene>
    <name evidence="2" type="ORF">ACFSFW_12085</name>
</gene>
<organism evidence="2 3">
    <name type="scientific">Fredinandcohnia salidurans</name>
    <dbReference type="NCBI Taxonomy" id="2595041"/>
    <lineage>
        <taxon>Bacteria</taxon>
        <taxon>Bacillati</taxon>
        <taxon>Bacillota</taxon>
        <taxon>Bacilli</taxon>
        <taxon>Bacillales</taxon>
        <taxon>Bacillaceae</taxon>
        <taxon>Fredinandcohnia</taxon>
    </lineage>
</organism>
<feature type="transmembrane region" description="Helical" evidence="1">
    <location>
        <begin position="71"/>
        <end position="90"/>
    </location>
</feature>
<evidence type="ECO:0000313" key="3">
    <source>
        <dbReference type="Proteomes" id="UP001597227"/>
    </source>
</evidence>
<feature type="transmembrane region" description="Helical" evidence="1">
    <location>
        <begin position="35"/>
        <end position="55"/>
    </location>
</feature>
<proteinExistence type="predicted"/>
<keyword evidence="1" id="KW-1133">Transmembrane helix</keyword>
<protein>
    <submittedName>
        <fullName evidence="2">Permease</fullName>
    </submittedName>
</protein>
<feature type="transmembrane region" description="Helical" evidence="1">
    <location>
        <begin position="7"/>
        <end position="29"/>
    </location>
</feature>
<dbReference type="Proteomes" id="UP001597227">
    <property type="component" value="Unassembled WGS sequence"/>
</dbReference>
<keyword evidence="3" id="KW-1185">Reference proteome</keyword>
<evidence type="ECO:0000313" key="2">
    <source>
        <dbReference type="EMBL" id="MFD1779411.1"/>
    </source>
</evidence>
<name>A0ABW4MPG2_9BACI</name>